<keyword evidence="1" id="KW-0812">Transmembrane</keyword>
<keyword evidence="1" id="KW-0472">Membrane</keyword>
<proteinExistence type="predicted"/>
<dbReference type="Proteomes" id="UP000558192">
    <property type="component" value="Unassembled WGS sequence"/>
</dbReference>
<keyword evidence="1" id="KW-1133">Transmembrane helix</keyword>
<evidence type="ECO:0000313" key="3">
    <source>
        <dbReference type="Proteomes" id="UP000558192"/>
    </source>
</evidence>
<dbReference type="InterPro" id="IPR005625">
    <property type="entry name" value="PepSY-ass_TM"/>
</dbReference>
<evidence type="ECO:0000313" key="2">
    <source>
        <dbReference type="EMBL" id="NJC05602.1"/>
    </source>
</evidence>
<comment type="caution">
    <text evidence="2">The sequence shown here is derived from an EMBL/GenBank/DDBJ whole genome shotgun (WGS) entry which is preliminary data.</text>
</comment>
<dbReference type="RefSeq" id="WP_168068276.1">
    <property type="nucleotide sequence ID" value="NZ_JAATJC010000001.1"/>
</dbReference>
<reference evidence="2 3" key="1">
    <citation type="submission" date="2020-03" db="EMBL/GenBank/DDBJ databases">
        <title>Genomic Encyclopedia of Type Strains, Phase IV (KMG-IV): sequencing the most valuable type-strain genomes for metagenomic binning, comparative biology and taxonomic classification.</title>
        <authorList>
            <person name="Goeker M."/>
        </authorList>
    </citation>
    <scope>NUCLEOTIDE SEQUENCE [LARGE SCALE GENOMIC DNA]</scope>
    <source>
        <strain evidence="2 3">DSM 16846</strain>
    </source>
</reference>
<gene>
    <name evidence="2" type="ORF">GGQ97_001395</name>
</gene>
<sequence length="246" mass="27608">MTIKSIWLRRIHKWVGLIIGVQFLLWAISGTAMALLNMEEVAGGKRGGQSTPGLRATPVAWPRVQQALAGQSVTKVSLQPLPWGQHLLVTSPNAGARLFNAATGLPVQIGEREAQLIAAAAHPDRAVVAHVTPLTELTLAVREHQLPIWQVAFRDDRHSSYYVSGTTGAVLERRNDTWRWWDFFWMLHNMDYAKRTSFNHPLIVTVGIAMAWLAVTGFWLLFRTMWRHDLTWLKFSRGTPSGAGTR</sequence>
<keyword evidence="3" id="KW-1185">Reference proteome</keyword>
<organism evidence="2 3">
    <name type="scientific">Sphingomonas kaistensis</name>
    <dbReference type="NCBI Taxonomy" id="298708"/>
    <lineage>
        <taxon>Bacteria</taxon>
        <taxon>Pseudomonadati</taxon>
        <taxon>Pseudomonadota</taxon>
        <taxon>Alphaproteobacteria</taxon>
        <taxon>Sphingomonadales</taxon>
        <taxon>Sphingomonadaceae</taxon>
        <taxon>Sphingomonas</taxon>
    </lineage>
</organism>
<dbReference type="Pfam" id="PF03929">
    <property type="entry name" value="PepSY_TM"/>
    <property type="match status" value="1"/>
</dbReference>
<protein>
    <submittedName>
        <fullName evidence="2">Putative iron-regulated membrane protein</fullName>
    </submittedName>
</protein>
<feature type="transmembrane region" description="Helical" evidence="1">
    <location>
        <begin position="14"/>
        <end position="36"/>
    </location>
</feature>
<name>A0A7X6BH08_9SPHN</name>
<feature type="transmembrane region" description="Helical" evidence="1">
    <location>
        <begin position="202"/>
        <end position="222"/>
    </location>
</feature>
<evidence type="ECO:0000256" key="1">
    <source>
        <dbReference type="SAM" id="Phobius"/>
    </source>
</evidence>
<accession>A0A7X6BH08</accession>
<dbReference type="EMBL" id="JAATJC010000001">
    <property type="protein sequence ID" value="NJC05602.1"/>
    <property type="molecule type" value="Genomic_DNA"/>
</dbReference>
<dbReference type="AlphaFoldDB" id="A0A7X6BH08"/>